<feature type="compositionally biased region" description="Low complexity" evidence="1">
    <location>
        <begin position="146"/>
        <end position="162"/>
    </location>
</feature>
<reference evidence="3 4" key="1">
    <citation type="journal article" date="2016" name="Mol. Biol. Evol.">
        <title>Comparative Genomics of Early-Diverging Mushroom-Forming Fungi Provides Insights into the Origins of Lignocellulose Decay Capabilities.</title>
        <authorList>
            <person name="Nagy L.G."/>
            <person name="Riley R."/>
            <person name="Tritt A."/>
            <person name="Adam C."/>
            <person name="Daum C."/>
            <person name="Floudas D."/>
            <person name="Sun H."/>
            <person name="Yadav J.S."/>
            <person name="Pangilinan J."/>
            <person name="Larsson K.H."/>
            <person name="Matsuura K."/>
            <person name="Barry K."/>
            <person name="Labutti K."/>
            <person name="Kuo R."/>
            <person name="Ohm R.A."/>
            <person name="Bhattacharya S.S."/>
            <person name="Shirouzu T."/>
            <person name="Yoshinaga Y."/>
            <person name="Martin F.M."/>
            <person name="Grigoriev I.V."/>
            <person name="Hibbett D.S."/>
        </authorList>
    </citation>
    <scope>NUCLEOTIDE SEQUENCE [LARGE SCALE GENOMIC DNA]</scope>
    <source>
        <strain evidence="3 4">L-15889</strain>
    </source>
</reference>
<feature type="compositionally biased region" description="Basic and acidic residues" evidence="1">
    <location>
        <begin position="447"/>
        <end position="464"/>
    </location>
</feature>
<dbReference type="Proteomes" id="UP000076727">
    <property type="component" value="Unassembled WGS sequence"/>
</dbReference>
<keyword evidence="4" id="KW-1185">Reference proteome</keyword>
<gene>
    <name evidence="3" type="ORF">DAEQUDRAFT_738943</name>
</gene>
<feature type="compositionally biased region" description="Acidic residues" evidence="1">
    <location>
        <begin position="760"/>
        <end position="775"/>
    </location>
</feature>
<dbReference type="STRING" id="1314783.A0A165PBQ4"/>
<feature type="region of interest" description="Disordered" evidence="1">
    <location>
        <begin position="270"/>
        <end position="320"/>
    </location>
</feature>
<organism evidence="3 4">
    <name type="scientific">Daedalea quercina L-15889</name>
    <dbReference type="NCBI Taxonomy" id="1314783"/>
    <lineage>
        <taxon>Eukaryota</taxon>
        <taxon>Fungi</taxon>
        <taxon>Dikarya</taxon>
        <taxon>Basidiomycota</taxon>
        <taxon>Agaricomycotina</taxon>
        <taxon>Agaricomycetes</taxon>
        <taxon>Polyporales</taxon>
        <taxon>Fomitopsis</taxon>
    </lineage>
</organism>
<dbReference type="SUPFAM" id="SSF63491">
    <property type="entry name" value="BAG domain"/>
    <property type="match status" value="1"/>
</dbReference>
<protein>
    <recommendedName>
        <fullName evidence="2">BAG domain-containing protein</fullName>
    </recommendedName>
</protein>
<dbReference type="EMBL" id="KV429070">
    <property type="protein sequence ID" value="KZT68009.1"/>
    <property type="molecule type" value="Genomic_DNA"/>
</dbReference>
<feature type="compositionally biased region" description="Polar residues" evidence="1">
    <location>
        <begin position="652"/>
        <end position="677"/>
    </location>
</feature>
<name>A0A165PBQ4_9APHY</name>
<dbReference type="AlphaFoldDB" id="A0A165PBQ4"/>
<feature type="compositionally biased region" description="Polar residues" evidence="1">
    <location>
        <begin position="629"/>
        <end position="638"/>
    </location>
</feature>
<evidence type="ECO:0000259" key="2">
    <source>
        <dbReference type="Pfam" id="PF02179"/>
    </source>
</evidence>
<dbReference type="Pfam" id="PF02179">
    <property type="entry name" value="BAG"/>
    <property type="match status" value="1"/>
</dbReference>
<feature type="region of interest" description="Disordered" evidence="1">
    <location>
        <begin position="594"/>
        <end position="638"/>
    </location>
</feature>
<feature type="domain" description="BAG" evidence="2">
    <location>
        <begin position="403"/>
        <end position="445"/>
    </location>
</feature>
<accession>A0A165PBQ4</accession>
<feature type="region of interest" description="Disordered" evidence="1">
    <location>
        <begin position="652"/>
        <end position="775"/>
    </location>
</feature>
<evidence type="ECO:0000313" key="3">
    <source>
        <dbReference type="EMBL" id="KZT68009.1"/>
    </source>
</evidence>
<dbReference type="InterPro" id="IPR036533">
    <property type="entry name" value="BAG_dom_sf"/>
</dbReference>
<feature type="compositionally biased region" description="Low complexity" evidence="1">
    <location>
        <begin position="291"/>
        <end position="310"/>
    </location>
</feature>
<feature type="compositionally biased region" description="Basic and acidic residues" evidence="1">
    <location>
        <begin position="199"/>
        <end position="212"/>
    </location>
</feature>
<feature type="compositionally biased region" description="Low complexity" evidence="1">
    <location>
        <begin position="712"/>
        <end position="725"/>
    </location>
</feature>
<feature type="region of interest" description="Disordered" evidence="1">
    <location>
        <begin position="133"/>
        <end position="236"/>
    </location>
</feature>
<sequence length="775" mass="83591">MLVLTPVSAFSSAYYPYPVISPVSIQNDYLEAVARARAEAVHHRRQQELRRRQVEEQRRQAALEAVYQQQILRERHRRLALARQREQAYVRALLEAQELQRAEQLRVRRAREQQLLSTTAALDSMFDMPTEVVQTQKAKPQVPLASLRPSSPVRRTPSPVSSARERLQQRLERESDPDVRGAVEGLLSVFPTTSQNAPVDHKGKGKAREDPVKATPTPVASTSTPTPATSPQPASGSFLKDVLQQRLQKEEDPEIKESLNNLFTKLYGAPKAATSSSAQDKTQEPVREAQTISTESNTTASAASATTGTSHDGADLHRGSALPPAVAAKILALYRSRRARRTSLGAIKEIEEALHALQASFVFPTQLDFSPPSSPAAELDATSTPRGAENGLMYTSNNRAVHSYEYALNTLLERLDAVDSQGDTEVRGRRKEVVREVERALRDIERSVEESRERERSREREDVRTPLPVSRSEEAPTIQEQVPMPAPAVDTPQQAVTSPTTAAEAPSVAPAVEKTSQTKDVYVPCDSSTSDAHQDISQPAAATTENIDDARSSPVSDTLVVPSSDSEFAATQPSHTVADLSYAASTLGISVTSVLSSPSALSPLPAGDQPVPKSPGEDEVAPEAKEQETSSTSCAELTVNQDTLLKDVISTSETAQLDQNEVVSEASSSTTNVSAGLNGSEAAPLTAPQPEPVSSGVAEPAHSEHGGDEAEASSSASTTSSESDAFLLSSHPLQDPPRKSDSGPVQQEYEQPEVVRLADADAEADESEEWSEVEA</sequence>
<evidence type="ECO:0000313" key="4">
    <source>
        <dbReference type="Proteomes" id="UP000076727"/>
    </source>
</evidence>
<dbReference type="InterPro" id="IPR003103">
    <property type="entry name" value="BAG_domain"/>
</dbReference>
<feature type="compositionally biased region" description="Polar residues" evidence="1">
    <location>
        <begin position="526"/>
        <end position="545"/>
    </location>
</feature>
<dbReference type="OrthoDB" id="333905at2759"/>
<feature type="region of interest" description="Disordered" evidence="1">
    <location>
        <begin position="447"/>
        <end position="573"/>
    </location>
</feature>
<proteinExistence type="predicted"/>
<dbReference type="Gene3D" id="1.20.58.120">
    <property type="entry name" value="BAG domain"/>
    <property type="match status" value="1"/>
</dbReference>
<feature type="compositionally biased region" description="Low complexity" evidence="1">
    <location>
        <begin position="214"/>
        <end position="235"/>
    </location>
</feature>
<dbReference type="GO" id="GO:0051087">
    <property type="term" value="F:protein-folding chaperone binding"/>
    <property type="evidence" value="ECO:0007669"/>
    <property type="project" value="InterPro"/>
</dbReference>
<feature type="compositionally biased region" description="Low complexity" evidence="1">
    <location>
        <begin position="495"/>
        <end position="513"/>
    </location>
</feature>
<feature type="compositionally biased region" description="Low complexity" evidence="1">
    <location>
        <begin position="594"/>
        <end position="606"/>
    </location>
</feature>
<evidence type="ECO:0000256" key="1">
    <source>
        <dbReference type="SAM" id="MobiDB-lite"/>
    </source>
</evidence>
<feature type="compositionally biased region" description="Basic and acidic residues" evidence="1">
    <location>
        <begin position="163"/>
        <end position="181"/>
    </location>
</feature>
<feature type="compositionally biased region" description="Polar residues" evidence="1">
    <location>
        <begin position="553"/>
        <end position="573"/>
    </location>
</feature>